<dbReference type="PANTHER" id="PTHR11699">
    <property type="entry name" value="ALDEHYDE DEHYDROGENASE-RELATED"/>
    <property type="match status" value="1"/>
</dbReference>
<keyword evidence="4" id="KW-1185">Reference proteome</keyword>
<dbReference type="InterPro" id="IPR016163">
    <property type="entry name" value="Ald_DH_C"/>
</dbReference>
<dbReference type="Pfam" id="PF00171">
    <property type="entry name" value="Aldedh"/>
    <property type="match status" value="1"/>
</dbReference>
<dbReference type="GO" id="GO:0016620">
    <property type="term" value="F:oxidoreductase activity, acting on the aldehyde or oxo group of donors, NAD or NADP as acceptor"/>
    <property type="evidence" value="ECO:0007669"/>
    <property type="project" value="InterPro"/>
</dbReference>
<keyword evidence="1" id="KW-0560">Oxidoreductase</keyword>
<organism evidence="3 4">
    <name type="scientific">Longimycelium tulufanense</name>
    <dbReference type="NCBI Taxonomy" id="907463"/>
    <lineage>
        <taxon>Bacteria</taxon>
        <taxon>Bacillati</taxon>
        <taxon>Actinomycetota</taxon>
        <taxon>Actinomycetes</taxon>
        <taxon>Pseudonocardiales</taxon>
        <taxon>Pseudonocardiaceae</taxon>
        <taxon>Longimycelium</taxon>
    </lineage>
</organism>
<evidence type="ECO:0000259" key="2">
    <source>
        <dbReference type="Pfam" id="PF00171"/>
    </source>
</evidence>
<reference evidence="3" key="1">
    <citation type="journal article" date="2014" name="Int. J. Syst. Evol. Microbiol.">
        <title>Complete genome sequence of Corynebacterium casei LMG S-19264T (=DSM 44701T), isolated from a smear-ripened cheese.</title>
        <authorList>
            <consortium name="US DOE Joint Genome Institute (JGI-PGF)"/>
            <person name="Walter F."/>
            <person name="Albersmeier A."/>
            <person name="Kalinowski J."/>
            <person name="Ruckert C."/>
        </authorList>
    </citation>
    <scope>NUCLEOTIDE SEQUENCE</scope>
    <source>
        <strain evidence="3">CGMCC 4.5737</strain>
    </source>
</reference>
<proteinExistence type="predicted"/>
<dbReference type="AlphaFoldDB" id="A0A8J3C7P4"/>
<dbReference type="InterPro" id="IPR016160">
    <property type="entry name" value="Ald_DH_CS_CYS"/>
</dbReference>
<dbReference type="Gene3D" id="3.40.309.10">
    <property type="entry name" value="Aldehyde Dehydrogenase, Chain A, domain 2"/>
    <property type="match status" value="1"/>
</dbReference>
<evidence type="ECO:0000313" key="4">
    <source>
        <dbReference type="Proteomes" id="UP000637578"/>
    </source>
</evidence>
<gene>
    <name evidence="3" type="primary">gabD</name>
    <name evidence="3" type="ORF">GCM10012275_04800</name>
</gene>
<dbReference type="InterPro" id="IPR016161">
    <property type="entry name" value="Ald_DH/histidinol_DH"/>
</dbReference>
<evidence type="ECO:0000313" key="3">
    <source>
        <dbReference type="EMBL" id="GGM36634.1"/>
    </source>
</evidence>
<dbReference type="InterPro" id="IPR016162">
    <property type="entry name" value="Ald_DH_N"/>
</dbReference>
<sequence length="488" mass="49549">MTETLGGRPATVAGYRAAEAVRVAMGGGEALRITNPTDGSLVGTVPMAGTEEVEAAVATARAAQPGWARNDVADRGVLLRAAGRRLEAAAERLAGLNHSETGRPTAEALAGVLAGAGTVAQYAELGPVNRGHSLLGGWSATDLTVPEPYGVVVALTSWNDPVAVACGLLGAALVTGNTVVHKPSERCPHTGLLLDEILNEVLPRGVLISVCGDGLIGAELAARPDVDLVVHVGSTATGRSVAAAAATTGAKALLENGGNDPLLVDGNVDPGWAAEQAAIGAFTNAGQSCTAVERIYVHQGIAEEFLAALVAQARRRVPGPRRVEDVEMGPLVDVAHRGKVHTQVTDAVRAGARCLVGGEIPEGSGARYPATVLADCTPEMLVLQEETFGPVAPVRVVSDFGQGLAEAAQGQYGLAATVLTTSMAHAQLAWRELPVGTVKVNAVFGGAPGGAARPRGASGAGYGYGPELLAEMTRLKCVHLGLGVAGPR</sequence>
<protein>
    <submittedName>
        <fullName evidence="3">Succinate-semialdehyde dehydrogenase</fullName>
    </submittedName>
</protein>
<dbReference type="Gene3D" id="3.40.605.10">
    <property type="entry name" value="Aldehyde Dehydrogenase, Chain A, domain 1"/>
    <property type="match status" value="1"/>
</dbReference>
<evidence type="ECO:0000256" key="1">
    <source>
        <dbReference type="ARBA" id="ARBA00023002"/>
    </source>
</evidence>
<dbReference type="PROSITE" id="PS00070">
    <property type="entry name" value="ALDEHYDE_DEHYDR_CYS"/>
    <property type="match status" value="1"/>
</dbReference>
<dbReference type="SUPFAM" id="SSF53720">
    <property type="entry name" value="ALDH-like"/>
    <property type="match status" value="1"/>
</dbReference>
<accession>A0A8J3C7P4</accession>
<dbReference type="CDD" id="cd07078">
    <property type="entry name" value="ALDH"/>
    <property type="match status" value="1"/>
</dbReference>
<comment type="caution">
    <text evidence="3">The sequence shown here is derived from an EMBL/GenBank/DDBJ whole genome shotgun (WGS) entry which is preliminary data.</text>
</comment>
<dbReference type="EMBL" id="BMMK01000002">
    <property type="protein sequence ID" value="GGM36634.1"/>
    <property type="molecule type" value="Genomic_DNA"/>
</dbReference>
<feature type="domain" description="Aldehyde dehydrogenase" evidence="2">
    <location>
        <begin position="29"/>
        <end position="478"/>
    </location>
</feature>
<reference evidence="3" key="2">
    <citation type="submission" date="2020-09" db="EMBL/GenBank/DDBJ databases">
        <authorList>
            <person name="Sun Q."/>
            <person name="Zhou Y."/>
        </authorList>
    </citation>
    <scope>NUCLEOTIDE SEQUENCE</scope>
    <source>
        <strain evidence="3">CGMCC 4.5737</strain>
    </source>
</reference>
<name>A0A8J3C7P4_9PSEU</name>
<dbReference type="InterPro" id="IPR015590">
    <property type="entry name" value="Aldehyde_DH_dom"/>
</dbReference>
<dbReference type="Proteomes" id="UP000637578">
    <property type="component" value="Unassembled WGS sequence"/>
</dbReference>